<reference evidence="1" key="1">
    <citation type="submission" date="2020-05" db="UniProtKB">
        <authorList>
            <consortium name="EnsemblMetazoa"/>
        </authorList>
    </citation>
    <scope>IDENTIFICATION</scope>
    <source>
        <strain evidence="1">TTRI</strain>
    </source>
</reference>
<dbReference type="EnsemblMetazoa" id="GAUT049246-RA">
    <property type="protein sequence ID" value="GAUT049246-PA"/>
    <property type="gene ID" value="GAUT049246"/>
</dbReference>
<dbReference type="Proteomes" id="UP000078200">
    <property type="component" value="Unassembled WGS sequence"/>
</dbReference>
<dbReference type="AlphaFoldDB" id="A0A1A9VVR0"/>
<sequence>MQNKQGLRETYRRVIQEYIAMLGEGDLVGEVLQKSEVRNPPSGISEAMAEVADHLRELFRVATPLNLVITVNLWPPLTLSLFLSPVFLRALLSVIVATEEDESPNSSAQPLSPFGFLSLSLEVLCTRWLSSSDTSILEMDRQKLLRPACYNTTMPQPISQLVVEQTKSRTG</sequence>
<keyword evidence="2" id="KW-1185">Reference proteome</keyword>
<name>A0A1A9VVR0_GLOAU</name>
<evidence type="ECO:0000313" key="2">
    <source>
        <dbReference type="Proteomes" id="UP000078200"/>
    </source>
</evidence>
<proteinExistence type="predicted"/>
<accession>A0A1A9VVR0</accession>
<organism evidence="1 2">
    <name type="scientific">Glossina austeni</name>
    <name type="common">Savannah tsetse fly</name>
    <dbReference type="NCBI Taxonomy" id="7395"/>
    <lineage>
        <taxon>Eukaryota</taxon>
        <taxon>Metazoa</taxon>
        <taxon>Ecdysozoa</taxon>
        <taxon>Arthropoda</taxon>
        <taxon>Hexapoda</taxon>
        <taxon>Insecta</taxon>
        <taxon>Pterygota</taxon>
        <taxon>Neoptera</taxon>
        <taxon>Endopterygota</taxon>
        <taxon>Diptera</taxon>
        <taxon>Brachycera</taxon>
        <taxon>Muscomorpha</taxon>
        <taxon>Hippoboscoidea</taxon>
        <taxon>Glossinidae</taxon>
        <taxon>Glossina</taxon>
    </lineage>
</organism>
<dbReference type="VEuPathDB" id="VectorBase:GAUT049246"/>
<protein>
    <submittedName>
        <fullName evidence="1">Uncharacterized protein</fullName>
    </submittedName>
</protein>
<evidence type="ECO:0000313" key="1">
    <source>
        <dbReference type="EnsemblMetazoa" id="GAUT049246-PA"/>
    </source>
</evidence>